<dbReference type="GO" id="GO:0003676">
    <property type="term" value="F:nucleic acid binding"/>
    <property type="evidence" value="ECO:0007669"/>
    <property type="project" value="InterPro"/>
</dbReference>
<dbReference type="Pfam" id="PF01612">
    <property type="entry name" value="DNA_pol_A_exo1"/>
    <property type="match status" value="1"/>
</dbReference>
<name>A0A386B0A5_9CHLO</name>
<keyword evidence="2" id="KW-0150">Chloroplast</keyword>
<dbReference type="EMBL" id="MH591106">
    <property type="protein sequence ID" value="AYC65124.1"/>
    <property type="molecule type" value="Genomic_DNA"/>
</dbReference>
<evidence type="ECO:0000259" key="1">
    <source>
        <dbReference type="Pfam" id="PF01612"/>
    </source>
</evidence>
<dbReference type="InterPro" id="IPR002562">
    <property type="entry name" value="3'-5'_exonuclease_dom"/>
</dbReference>
<sequence length="150" mass="17612">MLSTHFDIAPETFKVFDFYLFFKLLSPQLKKHGLKNWVFRICDFELDKSAQKTNSNGEALTEDLKHYMMMDILVLLKFLKYLYNLDALGYSNSWINNYHDPLLTSIQLDQVLLPLFLEISLQGVCINETALDQVFEEKSRPKLCSKMFQN</sequence>
<dbReference type="GeneID" id="38278970"/>
<dbReference type="InterPro" id="IPR012337">
    <property type="entry name" value="RNaseH-like_sf"/>
</dbReference>
<dbReference type="AlphaFoldDB" id="A0A386B0A5"/>
<evidence type="ECO:0000313" key="2">
    <source>
        <dbReference type="EMBL" id="AYC65124.1"/>
    </source>
</evidence>
<keyword evidence="2" id="KW-0934">Plastid</keyword>
<accession>A0A386B0A5</accession>
<organism evidence="2">
    <name type="scientific">Caulerpa verticillata</name>
    <dbReference type="NCBI Taxonomy" id="177082"/>
    <lineage>
        <taxon>Eukaryota</taxon>
        <taxon>Viridiplantae</taxon>
        <taxon>Chlorophyta</taxon>
        <taxon>core chlorophytes</taxon>
        <taxon>Ulvophyceae</taxon>
        <taxon>TCBD clade</taxon>
        <taxon>Bryopsidales</taxon>
        <taxon>Halimedineae</taxon>
        <taxon>Caulerpaceae</taxon>
        <taxon>Caulerpa</taxon>
    </lineage>
</organism>
<dbReference type="Gene3D" id="3.30.420.10">
    <property type="entry name" value="Ribonuclease H-like superfamily/Ribonuclease H"/>
    <property type="match status" value="1"/>
</dbReference>
<dbReference type="InterPro" id="IPR036397">
    <property type="entry name" value="RNaseH_sf"/>
</dbReference>
<gene>
    <name evidence="2" type="primary">orf150</name>
</gene>
<dbReference type="GO" id="GO:0008408">
    <property type="term" value="F:3'-5' exonuclease activity"/>
    <property type="evidence" value="ECO:0007669"/>
    <property type="project" value="InterPro"/>
</dbReference>
<reference evidence="2" key="2">
    <citation type="journal article" date="2019" name="Mol. Phylogenet. Evol.">
        <title>Reassessment of the classification of bryopsidales (chlorophyta) based on chloroplast phylogenomic analyses.</title>
        <authorList>
            <person name="Cremen M.C."/>
            <person name="Leliaert F."/>
            <person name="West J."/>
            <person name="Lam D.W."/>
            <person name="Shimada S."/>
            <person name="Lopez-Bautista J.M."/>
            <person name="Verbruggen H."/>
        </authorList>
    </citation>
    <scope>NUCLEOTIDE SEQUENCE</scope>
</reference>
<proteinExistence type="predicted"/>
<dbReference type="SUPFAM" id="SSF53098">
    <property type="entry name" value="Ribonuclease H-like"/>
    <property type="match status" value="1"/>
</dbReference>
<dbReference type="GO" id="GO:0006139">
    <property type="term" value="P:nucleobase-containing compound metabolic process"/>
    <property type="evidence" value="ECO:0007669"/>
    <property type="project" value="InterPro"/>
</dbReference>
<geneLocation type="chloroplast" evidence="2"/>
<protein>
    <recommendedName>
        <fullName evidence="1">3'-5' exonuclease domain-containing protein</fullName>
    </recommendedName>
</protein>
<feature type="domain" description="3'-5' exonuclease" evidence="1">
    <location>
        <begin position="5"/>
        <end position="82"/>
    </location>
</feature>
<dbReference type="RefSeq" id="YP_009519120.1">
    <property type="nucleotide sequence ID" value="NC_039523.1"/>
</dbReference>
<reference evidence="2" key="1">
    <citation type="submission" date="2018-07" db="EMBL/GenBank/DDBJ databases">
        <authorList>
            <person name="Quirk P.G."/>
            <person name="Krulwich T.A."/>
        </authorList>
    </citation>
    <scope>NUCLEOTIDE SEQUENCE</scope>
</reference>